<organism evidence="1 2">
    <name type="scientific">Flavobacterium luteum</name>
    <dbReference type="NCBI Taxonomy" id="2026654"/>
    <lineage>
        <taxon>Bacteria</taxon>
        <taxon>Pseudomonadati</taxon>
        <taxon>Bacteroidota</taxon>
        <taxon>Flavobacteriia</taxon>
        <taxon>Flavobacteriales</taxon>
        <taxon>Flavobacteriaceae</taxon>
        <taxon>Flavobacterium</taxon>
    </lineage>
</organism>
<reference evidence="1 2" key="1">
    <citation type="submission" date="2019-09" db="EMBL/GenBank/DDBJ databases">
        <title>Flavobacterium sp. nov., isolated from glacier ice.</title>
        <authorList>
            <person name="Liu Q."/>
        </authorList>
    </citation>
    <scope>NUCLEOTIDE SEQUENCE [LARGE SCALE GENOMIC DNA]</scope>
    <source>
        <strain evidence="1 2">NBRC 112527</strain>
    </source>
</reference>
<comment type="caution">
    <text evidence="1">The sequence shown here is derived from an EMBL/GenBank/DDBJ whole genome shotgun (WGS) entry which is preliminary data.</text>
</comment>
<sequence length="245" mass="28973">MVKAQINESDTEKFQIRTSFTGNFQKGNVEILTLKSKLEFTLVPVKNWVFKSQNSGLYQEFSENKADNDIFSRNYLYFKPNKKLYPFIISYLSGNFRRKIDSRYFIGAGLTYQIINNNKNVLKFSASTIYENTQYKTTSYNFEEYNDNDRISLWRGTVYLGGWNYILEKKIRVYYDAFYQPAFNNNNNYRTQADMGFDFPLWKGLSFNTLYTISHENVTPIKIKKDDKILTFGFAYNFKSTSKNK</sequence>
<dbReference type="AlphaFoldDB" id="A0A7J5ALA7"/>
<accession>A0A7J5ALA7</accession>
<evidence type="ECO:0000313" key="2">
    <source>
        <dbReference type="Proteomes" id="UP000490922"/>
    </source>
</evidence>
<dbReference type="OrthoDB" id="821377at2"/>
<dbReference type="InterPro" id="IPR007433">
    <property type="entry name" value="DUF481"/>
</dbReference>
<dbReference type="Pfam" id="PF04338">
    <property type="entry name" value="DUF481"/>
    <property type="match status" value="1"/>
</dbReference>
<name>A0A7J5ALA7_9FLAO</name>
<protein>
    <submittedName>
        <fullName evidence="1">DUF481 domain-containing protein</fullName>
    </submittedName>
</protein>
<dbReference type="Proteomes" id="UP000490922">
    <property type="component" value="Unassembled WGS sequence"/>
</dbReference>
<gene>
    <name evidence="1" type="ORF">F6464_01690</name>
</gene>
<dbReference type="EMBL" id="WAEM01000001">
    <property type="protein sequence ID" value="KAB1158238.1"/>
    <property type="molecule type" value="Genomic_DNA"/>
</dbReference>
<keyword evidence="2" id="KW-1185">Reference proteome</keyword>
<proteinExistence type="predicted"/>
<evidence type="ECO:0000313" key="1">
    <source>
        <dbReference type="EMBL" id="KAB1158238.1"/>
    </source>
</evidence>